<gene>
    <name evidence="2" type="ORF">ATR01nite_27300</name>
</gene>
<dbReference type="EMBL" id="BJVR01000051">
    <property type="protein sequence ID" value="GEL51655.1"/>
    <property type="molecule type" value="Genomic_DNA"/>
</dbReference>
<comment type="caution">
    <text evidence="2">The sequence shown here is derived from an EMBL/GenBank/DDBJ whole genome shotgun (WGS) entry which is preliminary data.</text>
</comment>
<sequence>MRKIGSVEGHQYITAMYDLTLVDPPGNYFPRNTKGKRGLHACCDDSGIYRGRRGRAAGNNHKDGTRSRARI</sequence>
<protein>
    <submittedName>
        <fullName evidence="2">Uncharacterized protein</fullName>
    </submittedName>
</protein>
<organism evidence="2 3">
    <name type="scientific">Acetobacter tropicalis</name>
    <dbReference type="NCBI Taxonomy" id="104102"/>
    <lineage>
        <taxon>Bacteria</taxon>
        <taxon>Pseudomonadati</taxon>
        <taxon>Pseudomonadota</taxon>
        <taxon>Alphaproteobacteria</taxon>
        <taxon>Acetobacterales</taxon>
        <taxon>Acetobacteraceae</taxon>
        <taxon>Acetobacter</taxon>
    </lineage>
</organism>
<accession>A0A511FRW6</accession>
<feature type="region of interest" description="Disordered" evidence="1">
    <location>
        <begin position="50"/>
        <end position="71"/>
    </location>
</feature>
<feature type="compositionally biased region" description="Basic and acidic residues" evidence="1">
    <location>
        <begin position="60"/>
        <end position="71"/>
    </location>
</feature>
<evidence type="ECO:0000313" key="2">
    <source>
        <dbReference type="EMBL" id="GEL51655.1"/>
    </source>
</evidence>
<dbReference type="Proteomes" id="UP000321800">
    <property type="component" value="Unassembled WGS sequence"/>
</dbReference>
<reference evidence="2 3" key="1">
    <citation type="submission" date="2019-07" db="EMBL/GenBank/DDBJ databases">
        <title>Whole genome shotgun sequence of Acetobacter tropicalis NBRC 16470.</title>
        <authorList>
            <person name="Hosoyama A."/>
            <person name="Uohara A."/>
            <person name="Ohji S."/>
            <person name="Ichikawa N."/>
        </authorList>
    </citation>
    <scope>NUCLEOTIDE SEQUENCE [LARGE SCALE GENOMIC DNA]</scope>
    <source>
        <strain evidence="2 3">NBRC 16470</strain>
    </source>
</reference>
<evidence type="ECO:0000313" key="3">
    <source>
        <dbReference type="Proteomes" id="UP000321800"/>
    </source>
</evidence>
<evidence type="ECO:0000256" key="1">
    <source>
        <dbReference type="SAM" id="MobiDB-lite"/>
    </source>
</evidence>
<name>A0A511FRW6_9PROT</name>
<dbReference type="AlphaFoldDB" id="A0A511FRW6"/>
<proteinExistence type="predicted"/>